<comment type="subcellular location">
    <subcellularLocation>
        <location evidence="1">Cell membrane</location>
        <topology evidence="1">Peripheral membrane protein</topology>
        <orientation evidence="1">Cytoplasmic side</orientation>
    </subcellularLocation>
</comment>
<evidence type="ECO:0000313" key="2">
    <source>
        <dbReference type="EMBL" id="GEO66009.1"/>
    </source>
</evidence>
<dbReference type="PANTHER" id="PTHR33383:SF1">
    <property type="entry name" value="MEMBRANE PROTEIN INSERTION EFFICIENCY FACTOR-RELATED"/>
    <property type="match status" value="1"/>
</dbReference>
<dbReference type="Proteomes" id="UP000033491">
    <property type="component" value="Unassembled WGS sequence"/>
</dbReference>
<comment type="function">
    <text evidence="1">Could be involved in insertion of integral membrane proteins into the membrane.</text>
</comment>
<gene>
    <name evidence="2" type="ORF">LSP04_04280</name>
    <name evidence="3" type="ORF">VC81_11865</name>
</gene>
<evidence type="ECO:0000313" key="4">
    <source>
        <dbReference type="Proteomes" id="UP000033491"/>
    </source>
</evidence>
<dbReference type="EMBL" id="JZCR01000024">
    <property type="protein sequence ID" value="KJW11910.1"/>
    <property type="molecule type" value="Genomic_DNA"/>
</dbReference>
<reference evidence="3 4" key="1">
    <citation type="submission" date="2015-03" db="EMBL/GenBank/DDBJ databases">
        <authorList>
            <person name="Zheng J."/>
            <person name="Ganezle M."/>
        </authorList>
    </citation>
    <scope>NUCLEOTIDE SEQUENCE [LARGE SCALE GENOMIC DNA]</scope>
    <source>
        <strain evidence="3 4">LP38</strain>
    </source>
</reference>
<name>A0A0F3RPU1_9LACO</name>
<dbReference type="AlphaFoldDB" id="A0A0F3RPU1"/>
<dbReference type="PANTHER" id="PTHR33383">
    <property type="entry name" value="MEMBRANE PROTEIN INSERTION EFFICIENCY FACTOR-RELATED"/>
    <property type="match status" value="1"/>
</dbReference>
<accession>A0A0F3RPU1</accession>
<dbReference type="GO" id="GO:0005886">
    <property type="term" value="C:plasma membrane"/>
    <property type="evidence" value="ECO:0007669"/>
    <property type="project" value="UniProtKB-SubCell"/>
</dbReference>
<keyword evidence="5" id="KW-1185">Reference proteome</keyword>
<keyword evidence="1" id="KW-0472">Membrane</keyword>
<dbReference type="OrthoDB" id="9801753at2"/>
<evidence type="ECO:0000256" key="1">
    <source>
        <dbReference type="HAMAP-Rule" id="MF_00386"/>
    </source>
</evidence>
<evidence type="ECO:0000313" key="5">
    <source>
        <dbReference type="Proteomes" id="UP000321691"/>
    </source>
</evidence>
<reference evidence="2 5" key="2">
    <citation type="submission" date="2019-07" db="EMBL/GenBank/DDBJ databases">
        <title>Whole genome shotgun sequence of Lactobacillus spicheri NBRC 107155.</title>
        <authorList>
            <person name="Hosoyama A."/>
            <person name="Uohara A."/>
            <person name="Ohji S."/>
            <person name="Ichikawa N."/>
        </authorList>
    </citation>
    <scope>NUCLEOTIDE SEQUENCE [LARGE SCALE GENOMIC DNA]</scope>
    <source>
        <strain evidence="2 5">NBRC 107155</strain>
    </source>
</reference>
<dbReference type="SMART" id="SM01234">
    <property type="entry name" value="Haemolytic"/>
    <property type="match status" value="1"/>
</dbReference>
<dbReference type="Proteomes" id="UP000321691">
    <property type="component" value="Unassembled WGS sequence"/>
</dbReference>
<comment type="caution">
    <text evidence="3">The sequence shown here is derived from an EMBL/GenBank/DDBJ whole genome shotgun (WGS) entry which is preliminary data.</text>
</comment>
<dbReference type="EMBL" id="BJZI01000005">
    <property type="protein sequence ID" value="GEO66009.1"/>
    <property type="molecule type" value="Genomic_DNA"/>
</dbReference>
<dbReference type="NCBIfam" id="TIGR00278">
    <property type="entry name" value="membrane protein insertion efficiency factor YidD"/>
    <property type="match status" value="1"/>
</dbReference>
<proteinExistence type="inferred from homology"/>
<protein>
    <recommendedName>
        <fullName evidence="1">Putative membrane protein insertion efficiency factor</fullName>
    </recommendedName>
</protein>
<dbReference type="STRING" id="216463.VC81_11865"/>
<sequence length="98" mass="11338">MRWLLMKLVRGYQRWISPLFPPTCRYYPTCSTYMLQALAKHGALKGGLMGLARILRCHPFVRGGVDPVPDHFTLRRNVAAERAYRAEMQLDKQDTTTK</sequence>
<dbReference type="Pfam" id="PF01809">
    <property type="entry name" value="YidD"/>
    <property type="match status" value="1"/>
</dbReference>
<dbReference type="HAMAP" id="MF_00386">
    <property type="entry name" value="UPF0161_YidD"/>
    <property type="match status" value="1"/>
</dbReference>
<evidence type="ECO:0000313" key="3">
    <source>
        <dbReference type="EMBL" id="KJW11910.1"/>
    </source>
</evidence>
<dbReference type="RefSeq" id="WP_045808264.1">
    <property type="nucleotide sequence ID" value="NZ_BJZI01000005.1"/>
</dbReference>
<comment type="similarity">
    <text evidence="1">Belongs to the UPF0161 family.</text>
</comment>
<dbReference type="InterPro" id="IPR002696">
    <property type="entry name" value="Membr_insert_effic_factor_YidD"/>
</dbReference>
<dbReference type="PATRIC" id="fig|216463.3.peg.1627"/>
<keyword evidence="1" id="KW-1003">Cell membrane</keyword>
<organism evidence="3 4">
    <name type="scientific">Levilactobacillus spicheri</name>
    <dbReference type="NCBI Taxonomy" id="216463"/>
    <lineage>
        <taxon>Bacteria</taxon>
        <taxon>Bacillati</taxon>
        <taxon>Bacillota</taxon>
        <taxon>Bacilli</taxon>
        <taxon>Lactobacillales</taxon>
        <taxon>Lactobacillaceae</taxon>
        <taxon>Levilactobacillus</taxon>
    </lineage>
</organism>